<evidence type="ECO:0000256" key="5">
    <source>
        <dbReference type="ARBA" id="ARBA00023136"/>
    </source>
</evidence>
<feature type="transmembrane region" description="Helical" evidence="7">
    <location>
        <begin position="40"/>
        <end position="67"/>
    </location>
</feature>
<keyword evidence="9" id="KW-1185">Reference proteome</keyword>
<dbReference type="InterPro" id="IPR000109">
    <property type="entry name" value="POT_fam"/>
</dbReference>
<dbReference type="Pfam" id="PF00854">
    <property type="entry name" value="PTR2"/>
    <property type="match status" value="1"/>
</dbReference>
<comment type="similarity">
    <text evidence="2">Belongs to the major facilitator superfamily. Proton-dependent oligopeptide transporter (POT/PTR) (TC 2.A.17) family.</text>
</comment>
<dbReference type="SUPFAM" id="SSF103473">
    <property type="entry name" value="MFS general substrate transporter"/>
    <property type="match status" value="1"/>
</dbReference>
<feature type="transmembrane region" description="Helical" evidence="7">
    <location>
        <begin position="150"/>
        <end position="171"/>
    </location>
</feature>
<feature type="transmembrane region" description="Helical" evidence="7">
    <location>
        <begin position="79"/>
        <end position="99"/>
    </location>
</feature>
<feature type="transmembrane region" description="Helical" evidence="7">
    <location>
        <begin position="409"/>
        <end position="427"/>
    </location>
</feature>
<evidence type="ECO:0000256" key="2">
    <source>
        <dbReference type="ARBA" id="ARBA00005982"/>
    </source>
</evidence>
<organism evidence="8 9">
    <name type="scientific">Artemisia annua</name>
    <name type="common">Sweet wormwood</name>
    <dbReference type="NCBI Taxonomy" id="35608"/>
    <lineage>
        <taxon>Eukaryota</taxon>
        <taxon>Viridiplantae</taxon>
        <taxon>Streptophyta</taxon>
        <taxon>Embryophyta</taxon>
        <taxon>Tracheophyta</taxon>
        <taxon>Spermatophyta</taxon>
        <taxon>Magnoliopsida</taxon>
        <taxon>eudicotyledons</taxon>
        <taxon>Gunneridae</taxon>
        <taxon>Pentapetalae</taxon>
        <taxon>asterids</taxon>
        <taxon>campanulids</taxon>
        <taxon>Asterales</taxon>
        <taxon>Asteraceae</taxon>
        <taxon>Asteroideae</taxon>
        <taxon>Anthemideae</taxon>
        <taxon>Artemisiinae</taxon>
        <taxon>Artemisia</taxon>
    </lineage>
</organism>
<evidence type="ECO:0000313" key="9">
    <source>
        <dbReference type="Proteomes" id="UP000245207"/>
    </source>
</evidence>
<dbReference type="EMBL" id="PKPP01001442">
    <property type="protein sequence ID" value="PWA82687.1"/>
    <property type="molecule type" value="Genomic_DNA"/>
</dbReference>
<comment type="caution">
    <text evidence="8">The sequence shown here is derived from an EMBL/GenBank/DDBJ whole genome shotgun (WGS) entry which is preliminary data.</text>
</comment>
<feature type="transmembrane region" description="Helical" evidence="7">
    <location>
        <begin position="192"/>
        <end position="212"/>
    </location>
</feature>
<dbReference type="OrthoDB" id="8904098at2759"/>
<feature type="transmembrane region" description="Helical" evidence="7">
    <location>
        <begin position="493"/>
        <end position="512"/>
    </location>
</feature>
<evidence type="ECO:0000256" key="6">
    <source>
        <dbReference type="ARBA" id="ARBA00044504"/>
    </source>
</evidence>
<dbReference type="AlphaFoldDB" id="A0A2U1PAD0"/>
<comment type="subcellular location">
    <subcellularLocation>
        <location evidence="1">Membrane</location>
        <topology evidence="1">Multi-pass membrane protein</topology>
    </subcellularLocation>
</comment>
<feature type="transmembrane region" description="Helical" evidence="7">
    <location>
        <begin position="218"/>
        <end position="237"/>
    </location>
</feature>
<evidence type="ECO:0000256" key="1">
    <source>
        <dbReference type="ARBA" id="ARBA00004141"/>
    </source>
</evidence>
<evidence type="ECO:0000256" key="7">
    <source>
        <dbReference type="SAM" id="Phobius"/>
    </source>
</evidence>
<dbReference type="Proteomes" id="UP000245207">
    <property type="component" value="Unassembled WGS sequence"/>
</dbReference>
<feature type="transmembrane region" description="Helical" evidence="7">
    <location>
        <begin position="332"/>
        <end position="356"/>
    </location>
</feature>
<proteinExistence type="inferred from homology"/>
<feature type="transmembrane region" description="Helical" evidence="7">
    <location>
        <begin position="368"/>
        <end position="388"/>
    </location>
</feature>
<comment type="similarity">
    <text evidence="6">Belongs to the major facilitator superfamily. Phosphate:H(+) symporter (TC 2.A.1.9) family.</text>
</comment>
<evidence type="ECO:0000256" key="4">
    <source>
        <dbReference type="ARBA" id="ARBA00022989"/>
    </source>
</evidence>
<dbReference type="PANTHER" id="PTHR11654">
    <property type="entry name" value="OLIGOPEPTIDE TRANSPORTER-RELATED"/>
    <property type="match status" value="1"/>
</dbReference>
<feature type="transmembrane region" description="Helical" evidence="7">
    <location>
        <begin position="106"/>
        <end position="130"/>
    </location>
</feature>
<keyword evidence="4 7" id="KW-1133">Transmembrane helix</keyword>
<feature type="transmembrane region" description="Helical" evidence="7">
    <location>
        <begin position="455"/>
        <end position="481"/>
    </location>
</feature>
<keyword evidence="5 7" id="KW-0472">Membrane</keyword>
<gene>
    <name evidence="8" type="ORF">CTI12_AA046030</name>
</gene>
<dbReference type="GO" id="GO:0016020">
    <property type="term" value="C:membrane"/>
    <property type="evidence" value="ECO:0007669"/>
    <property type="project" value="UniProtKB-SubCell"/>
</dbReference>
<evidence type="ECO:0000313" key="8">
    <source>
        <dbReference type="EMBL" id="PWA82687.1"/>
    </source>
</evidence>
<reference evidence="8 9" key="1">
    <citation type="journal article" date="2018" name="Mol. Plant">
        <title>The genome of Artemisia annua provides insight into the evolution of Asteraceae family and artemisinin biosynthesis.</title>
        <authorList>
            <person name="Shen Q."/>
            <person name="Zhang L."/>
            <person name="Liao Z."/>
            <person name="Wang S."/>
            <person name="Yan T."/>
            <person name="Shi P."/>
            <person name="Liu M."/>
            <person name="Fu X."/>
            <person name="Pan Q."/>
            <person name="Wang Y."/>
            <person name="Lv Z."/>
            <person name="Lu X."/>
            <person name="Zhang F."/>
            <person name="Jiang W."/>
            <person name="Ma Y."/>
            <person name="Chen M."/>
            <person name="Hao X."/>
            <person name="Li L."/>
            <person name="Tang Y."/>
            <person name="Lv G."/>
            <person name="Zhou Y."/>
            <person name="Sun X."/>
            <person name="Brodelius P.E."/>
            <person name="Rose J.K.C."/>
            <person name="Tang K."/>
        </authorList>
    </citation>
    <scope>NUCLEOTIDE SEQUENCE [LARGE SCALE GENOMIC DNA]</scope>
    <source>
        <strain evidence="9">cv. Huhao1</strain>
        <tissue evidence="8">Leaf</tissue>
    </source>
</reference>
<accession>A0A2U1PAD0</accession>
<protein>
    <submittedName>
        <fullName evidence="8">Major facilitator superfamily protein</fullName>
    </submittedName>
</protein>
<dbReference type="InterPro" id="IPR036259">
    <property type="entry name" value="MFS_trans_sf"/>
</dbReference>
<keyword evidence="3 7" id="KW-0812">Transmembrane</keyword>
<name>A0A2U1PAD0_ARTAN</name>
<evidence type="ECO:0000256" key="3">
    <source>
        <dbReference type="ARBA" id="ARBA00022692"/>
    </source>
</evidence>
<dbReference type="GO" id="GO:0022857">
    <property type="term" value="F:transmembrane transporter activity"/>
    <property type="evidence" value="ECO:0007669"/>
    <property type="project" value="InterPro"/>
</dbReference>
<feature type="transmembrane region" description="Helical" evidence="7">
    <location>
        <begin position="532"/>
        <end position="552"/>
    </location>
</feature>
<sequence>MEVNQPKKHVEVVNNSQHKIVEDTNNVLTMKHSNRGGWTTFPFILGCMFSIAMAVGGWVGNLIVYLITKYNVKSIDATQIINVVLGCFFLFPIPGAILADSFSGPFIVIVVFSIVSLVGMTLMTLTAAFPSLRPSPCINMSLPCESPSKLQYGVLYTILGLTCIGFGGTRFTTATMGADQFKDPNSVATYFNWYYCALYVAGAISSTAIVYVQDNVSWTLGFGISAASNLIGVILFLSGMKFYQRIKPTGSPFTSIARVIVAAVRKRRVSSRNHEYNYDIDDKSNTSPSDSFRFLNRGAIKIESDGQKSKSWSLSSVQEVEDLKTLIRIMPLWSSSVLLSGLVGMFNNFMILQALAMDRHLGGSTFKIPAASFLFFNTLATAISLFIIDRLIFPIWKKLNGSPLTPLQRIGVGHVLNVLGLVLAGIIEVQRLHTARSHNLIGISTGMTSVVPFPALWLVAPLIIVGISEGFLFPGQILLYYQEFPTSLRSTSTAMVSLLVAVGFYLSTGITSLIRKSTAWLMNDLNDGRLDIVYWLLAAIGVVNFGYFLICAKMFQHKLDKYDDNMDNTSSS</sequence>
<dbReference type="Gene3D" id="1.20.1250.20">
    <property type="entry name" value="MFS general substrate transporter like domains"/>
    <property type="match status" value="1"/>
</dbReference>